<dbReference type="InterPro" id="IPR055631">
    <property type="entry name" value="DUF7207"/>
</dbReference>
<sequence>MDRLDETNFLLYAARHYDNPQCYDTIEFYDDLKRFKYIKRLLNRYIEEGDLKERLILNHIIVLVNVFGPEPAVKMLFLKCRGAEDLLKPFLFFLNLLPEKIENIGIENRTIVTDDIPLNNYVLTELRKI</sequence>
<reference evidence="1" key="1">
    <citation type="submission" date="2020-05" db="EMBL/GenBank/DDBJ databases">
        <authorList>
            <person name="Chiriac C."/>
            <person name="Salcher M."/>
            <person name="Ghai R."/>
            <person name="Kavagutti S V."/>
        </authorList>
    </citation>
    <scope>NUCLEOTIDE SEQUENCE</scope>
</reference>
<organism evidence="1">
    <name type="scientific">uncultured Caudovirales phage</name>
    <dbReference type="NCBI Taxonomy" id="2100421"/>
    <lineage>
        <taxon>Viruses</taxon>
        <taxon>Duplodnaviria</taxon>
        <taxon>Heunggongvirae</taxon>
        <taxon>Uroviricota</taxon>
        <taxon>Caudoviricetes</taxon>
        <taxon>Peduoviridae</taxon>
        <taxon>Maltschvirus</taxon>
        <taxon>Maltschvirus maltsch</taxon>
    </lineage>
</organism>
<gene>
    <name evidence="1" type="ORF">UFOVP245_167</name>
</gene>
<dbReference type="EMBL" id="LR798287">
    <property type="protein sequence ID" value="CAB5221485.1"/>
    <property type="molecule type" value="Genomic_DNA"/>
</dbReference>
<proteinExistence type="predicted"/>
<accession>A0A6J7WX91</accession>
<evidence type="ECO:0000313" key="1">
    <source>
        <dbReference type="EMBL" id="CAB5221485.1"/>
    </source>
</evidence>
<name>A0A6J7WX91_9CAUD</name>
<protein>
    <submittedName>
        <fullName evidence="1">Uncharacterized protein</fullName>
    </submittedName>
</protein>
<dbReference type="Pfam" id="PF23837">
    <property type="entry name" value="DUF7207"/>
    <property type="match status" value="1"/>
</dbReference>